<feature type="domain" description="Phospholipid/glycerol acyltransferase" evidence="14">
    <location>
        <begin position="60"/>
        <end position="164"/>
    </location>
</feature>
<evidence type="ECO:0000256" key="3">
    <source>
        <dbReference type="ARBA" id="ARBA00022679"/>
    </source>
</evidence>
<evidence type="ECO:0000256" key="13">
    <source>
        <dbReference type="RuleBase" id="RU365062"/>
    </source>
</evidence>
<dbReference type="GO" id="GO:0005741">
    <property type="term" value="C:mitochondrial outer membrane"/>
    <property type="evidence" value="ECO:0007669"/>
    <property type="project" value="UniProtKB-SubCell"/>
</dbReference>
<dbReference type="PRINTS" id="PR00979">
    <property type="entry name" value="TAFAZZIN"/>
</dbReference>
<comment type="caution">
    <text evidence="15">The sequence shown here is derived from an EMBL/GenBank/DDBJ whole genome shotgun (WGS) entry which is preliminary data.</text>
</comment>
<accession>A0A8E0RQ85</accession>
<evidence type="ECO:0000256" key="5">
    <source>
        <dbReference type="ARBA" id="ARBA00022792"/>
    </source>
</evidence>
<evidence type="ECO:0000256" key="11">
    <source>
        <dbReference type="ARBA" id="ARBA00047906"/>
    </source>
</evidence>
<dbReference type="InterPro" id="IPR000872">
    <property type="entry name" value="Tafazzin"/>
</dbReference>
<evidence type="ECO:0000256" key="4">
    <source>
        <dbReference type="ARBA" id="ARBA00022787"/>
    </source>
</evidence>
<evidence type="ECO:0000313" key="16">
    <source>
        <dbReference type="Proteomes" id="UP000728185"/>
    </source>
</evidence>
<evidence type="ECO:0000256" key="6">
    <source>
        <dbReference type="ARBA" id="ARBA00023098"/>
    </source>
</evidence>
<evidence type="ECO:0000256" key="7">
    <source>
        <dbReference type="ARBA" id="ARBA00023128"/>
    </source>
</evidence>
<keyword evidence="8" id="KW-0472">Membrane</keyword>
<keyword evidence="6" id="KW-0443">Lipid metabolism</keyword>
<evidence type="ECO:0000256" key="8">
    <source>
        <dbReference type="ARBA" id="ARBA00023136"/>
    </source>
</evidence>
<evidence type="ECO:0000256" key="9">
    <source>
        <dbReference type="ARBA" id="ARBA00023315"/>
    </source>
</evidence>
<comment type="similarity">
    <text evidence="2 13">Belongs to the taffazin family.</text>
</comment>
<dbReference type="PANTHER" id="PTHR12497">
    <property type="entry name" value="TAZ PROTEIN TAFAZZIN"/>
    <property type="match status" value="1"/>
</dbReference>
<comment type="catalytic activity">
    <reaction evidence="12">
        <text>1,2-di-(9Z-octadecenoyl)-sn-glycero-3-phosphocholine + 1-hexadecanoyl-sn-glycero-3-phosphocholine = 1-hexadecanoyl-2-(9Z-octadecenoyl)-sn-glycero-3-phosphocholine + 1-(9Z-octadecenoyl)-sn-glycero-3-phosphocholine</text>
        <dbReference type="Rhea" id="RHEA:43816"/>
        <dbReference type="ChEBI" id="CHEBI:28610"/>
        <dbReference type="ChEBI" id="CHEBI:72998"/>
        <dbReference type="ChEBI" id="CHEBI:73001"/>
        <dbReference type="ChEBI" id="CHEBI:74669"/>
    </reaction>
    <physiologicalReaction direction="left-to-right" evidence="12">
        <dbReference type="Rhea" id="RHEA:43817"/>
    </physiologicalReaction>
    <physiologicalReaction direction="right-to-left" evidence="12">
        <dbReference type="Rhea" id="RHEA:43818"/>
    </physiologicalReaction>
</comment>
<evidence type="ECO:0000259" key="14">
    <source>
        <dbReference type="Pfam" id="PF01553"/>
    </source>
</evidence>
<evidence type="ECO:0000313" key="15">
    <source>
        <dbReference type="EMBL" id="KAA0189773.1"/>
    </source>
</evidence>
<dbReference type="Pfam" id="PF01553">
    <property type="entry name" value="Acyltransferase"/>
    <property type="match status" value="1"/>
</dbReference>
<dbReference type="GO" id="GO:0005743">
    <property type="term" value="C:mitochondrial inner membrane"/>
    <property type="evidence" value="ECO:0007669"/>
    <property type="project" value="UniProtKB-SubCell"/>
</dbReference>
<dbReference type="EMBL" id="LUCM01007535">
    <property type="protein sequence ID" value="KAA0189773.1"/>
    <property type="molecule type" value="Genomic_DNA"/>
</dbReference>
<organism evidence="15 16">
    <name type="scientific">Fasciolopsis buskii</name>
    <dbReference type="NCBI Taxonomy" id="27845"/>
    <lineage>
        <taxon>Eukaryota</taxon>
        <taxon>Metazoa</taxon>
        <taxon>Spiralia</taxon>
        <taxon>Lophotrochozoa</taxon>
        <taxon>Platyhelminthes</taxon>
        <taxon>Trematoda</taxon>
        <taxon>Digenea</taxon>
        <taxon>Plagiorchiida</taxon>
        <taxon>Echinostomata</taxon>
        <taxon>Echinostomatoidea</taxon>
        <taxon>Fasciolidae</taxon>
        <taxon>Fasciolopsis</taxon>
    </lineage>
</organism>
<dbReference type="Proteomes" id="UP000728185">
    <property type="component" value="Unassembled WGS sequence"/>
</dbReference>
<evidence type="ECO:0000256" key="1">
    <source>
        <dbReference type="ARBA" id="ARBA00004137"/>
    </source>
</evidence>
<dbReference type="GO" id="GO:0047184">
    <property type="term" value="F:1-acylglycerophosphocholine O-acyltransferase activity"/>
    <property type="evidence" value="ECO:0007669"/>
    <property type="project" value="TreeGrafter"/>
</dbReference>
<dbReference type="InterPro" id="IPR002123">
    <property type="entry name" value="Plipid/glycerol_acylTrfase"/>
</dbReference>
<sequence>MDLVFKLNKHSPMGTFIRRVFQPITYPIFGAVVKLAVLRHNLQIFGRDNFMGAYKGRPLHTPLITVSNHHSCLDDFILFGTLLSLFDLMHVDRYRWSLTAVDICFTNARDRFFFTWGRGIPVWRRVRDPKTQAILHEGGGVYQPSMNFCLNLLNQGKWVHVYPQVQCNIFAQIIILC</sequence>
<comment type="catalytic activity">
    <reaction evidence="11">
        <text>1'-[1,2-diacyl-sn-glycero-3-phospho],3'-[1-acyl-sn-glycero-3-phospho]-glycerol + a 1,2-diacyl-sn-glycero-3-phosphocholine = a cardiolipin + a 1-acyl-sn-glycero-3-phosphocholine</text>
        <dbReference type="Rhea" id="RHEA:33731"/>
        <dbReference type="ChEBI" id="CHEBI:57643"/>
        <dbReference type="ChEBI" id="CHEBI:58168"/>
        <dbReference type="ChEBI" id="CHEBI:62237"/>
        <dbReference type="ChEBI" id="CHEBI:64743"/>
    </reaction>
    <physiologicalReaction direction="left-to-right" evidence="11">
        <dbReference type="Rhea" id="RHEA:33732"/>
    </physiologicalReaction>
    <physiologicalReaction direction="right-to-left" evidence="11">
        <dbReference type="Rhea" id="RHEA:33733"/>
    </physiologicalReaction>
</comment>
<dbReference type="PANTHER" id="PTHR12497:SF0">
    <property type="entry name" value="TAFAZZIN"/>
    <property type="match status" value="1"/>
</dbReference>
<dbReference type="AlphaFoldDB" id="A0A8E0RQ85"/>
<keyword evidence="16" id="KW-1185">Reference proteome</keyword>
<keyword evidence="3" id="KW-0808">Transferase</keyword>
<evidence type="ECO:0000256" key="12">
    <source>
        <dbReference type="ARBA" id="ARBA00049543"/>
    </source>
</evidence>
<gene>
    <name evidence="15" type="ORF">FBUS_10833</name>
</gene>
<keyword evidence="5" id="KW-0999">Mitochondrion inner membrane</keyword>
<evidence type="ECO:0000256" key="2">
    <source>
        <dbReference type="ARBA" id="ARBA00010524"/>
    </source>
</evidence>
<reference evidence="15" key="1">
    <citation type="submission" date="2019-05" db="EMBL/GenBank/DDBJ databases">
        <title>Annotation for the trematode Fasciolopsis buski.</title>
        <authorList>
            <person name="Choi Y.-J."/>
        </authorList>
    </citation>
    <scope>NUCLEOTIDE SEQUENCE</scope>
    <source>
        <strain evidence="15">HT</strain>
        <tissue evidence="15">Whole worm</tissue>
    </source>
</reference>
<evidence type="ECO:0000256" key="10">
    <source>
        <dbReference type="ARBA" id="ARBA00024323"/>
    </source>
</evidence>
<proteinExistence type="inferred from homology"/>
<keyword evidence="4" id="KW-1000">Mitochondrion outer membrane</keyword>
<keyword evidence="7" id="KW-0496">Mitochondrion</keyword>
<dbReference type="GO" id="GO:0035965">
    <property type="term" value="P:cardiolipin acyl-chain remodeling"/>
    <property type="evidence" value="ECO:0007669"/>
    <property type="project" value="TreeGrafter"/>
</dbReference>
<dbReference type="OrthoDB" id="193467at2759"/>
<comment type="subcellular location">
    <subcellularLocation>
        <location evidence="1">Mitochondrion inner membrane</location>
        <topology evidence="1">Peripheral membrane protein</topology>
        <orientation evidence="1">Intermembrane side</orientation>
    </subcellularLocation>
    <subcellularLocation>
        <location evidence="10">Mitochondrion outer membrane</location>
        <topology evidence="10">Peripheral membrane protein</topology>
        <orientation evidence="10">Intermembrane side</orientation>
    </subcellularLocation>
</comment>
<protein>
    <recommendedName>
        <fullName evidence="13">Tafazzin family protein</fullName>
    </recommendedName>
</protein>
<keyword evidence="9" id="KW-0012">Acyltransferase</keyword>
<dbReference type="GO" id="GO:0007007">
    <property type="term" value="P:inner mitochondrial membrane organization"/>
    <property type="evidence" value="ECO:0007669"/>
    <property type="project" value="TreeGrafter"/>
</dbReference>
<name>A0A8E0RQ85_9TREM</name>